<dbReference type="InterPro" id="IPR051497">
    <property type="entry name" value="Dev/Hematopoietic_TF"/>
</dbReference>
<dbReference type="PANTHER" id="PTHR45993:SF6">
    <property type="entry name" value="C2H2-TYPE DOMAIN-CONTAINING PROTEIN"/>
    <property type="match status" value="1"/>
</dbReference>
<protein>
    <recommendedName>
        <fullName evidence="17">C2H2-type domain-containing protein</fullName>
    </recommendedName>
</protein>
<feature type="region of interest" description="Disordered" evidence="16">
    <location>
        <begin position="1032"/>
        <end position="1054"/>
    </location>
</feature>
<feature type="domain" description="C2H2-type" evidence="17">
    <location>
        <begin position="550"/>
        <end position="572"/>
    </location>
</feature>
<organism evidence="18">
    <name type="scientific">Timema tahoe</name>
    <dbReference type="NCBI Taxonomy" id="61484"/>
    <lineage>
        <taxon>Eukaryota</taxon>
        <taxon>Metazoa</taxon>
        <taxon>Ecdysozoa</taxon>
        <taxon>Arthropoda</taxon>
        <taxon>Hexapoda</taxon>
        <taxon>Insecta</taxon>
        <taxon>Pterygota</taxon>
        <taxon>Neoptera</taxon>
        <taxon>Polyneoptera</taxon>
        <taxon>Phasmatodea</taxon>
        <taxon>Timematodea</taxon>
        <taxon>Timematoidea</taxon>
        <taxon>Timematidae</taxon>
        <taxon>Timema</taxon>
    </lineage>
</organism>
<dbReference type="PANTHER" id="PTHR45993">
    <property type="entry name" value="B-CELL LYMPHOMA/LEUKEMIA 11"/>
    <property type="match status" value="1"/>
</dbReference>
<dbReference type="GO" id="GO:0016514">
    <property type="term" value="C:SWI/SNF complex"/>
    <property type="evidence" value="ECO:0007669"/>
    <property type="project" value="UniProtKB-ARBA"/>
</dbReference>
<dbReference type="GO" id="GO:0008270">
    <property type="term" value="F:zinc ion binding"/>
    <property type="evidence" value="ECO:0007669"/>
    <property type="project" value="UniProtKB-KW"/>
</dbReference>
<gene>
    <name evidence="18" type="ORF">TTEB3V08_LOCUS3488</name>
</gene>
<feature type="region of interest" description="Disordered" evidence="16">
    <location>
        <begin position="572"/>
        <end position="691"/>
    </location>
</feature>
<accession>A0A7R9IC82</accession>
<dbReference type="PROSITE" id="PS00028">
    <property type="entry name" value="ZINC_FINGER_C2H2_1"/>
    <property type="match status" value="4"/>
</dbReference>
<keyword evidence="14" id="KW-0539">Nucleus</keyword>
<evidence type="ECO:0000256" key="4">
    <source>
        <dbReference type="ARBA" id="ARBA00022499"/>
    </source>
</evidence>
<dbReference type="SUPFAM" id="SSF57667">
    <property type="entry name" value="beta-beta-alpha zinc fingers"/>
    <property type="match status" value="3"/>
</dbReference>
<feature type="domain" description="C2H2-type" evidence="17">
    <location>
        <begin position="998"/>
        <end position="1028"/>
    </location>
</feature>
<feature type="compositionally biased region" description="Polar residues" evidence="16">
    <location>
        <begin position="368"/>
        <end position="378"/>
    </location>
</feature>
<feature type="compositionally biased region" description="Low complexity" evidence="16">
    <location>
        <begin position="584"/>
        <end position="599"/>
    </location>
</feature>
<evidence type="ECO:0000259" key="17">
    <source>
        <dbReference type="PROSITE" id="PS50157"/>
    </source>
</evidence>
<feature type="compositionally biased region" description="Acidic residues" evidence="16">
    <location>
        <begin position="611"/>
        <end position="654"/>
    </location>
</feature>
<keyword evidence="11" id="KW-0805">Transcription regulation</keyword>
<evidence type="ECO:0000256" key="2">
    <source>
        <dbReference type="ARBA" id="ARBA00022481"/>
    </source>
</evidence>
<feature type="domain" description="C2H2-type" evidence="17">
    <location>
        <begin position="968"/>
        <end position="990"/>
    </location>
</feature>
<evidence type="ECO:0000256" key="3">
    <source>
        <dbReference type="ARBA" id="ARBA00022491"/>
    </source>
</evidence>
<keyword evidence="4" id="KW-1017">Isopeptide bond</keyword>
<evidence type="ECO:0000256" key="11">
    <source>
        <dbReference type="ARBA" id="ARBA00023015"/>
    </source>
</evidence>
<evidence type="ECO:0000256" key="13">
    <source>
        <dbReference type="ARBA" id="ARBA00023163"/>
    </source>
</evidence>
<evidence type="ECO:0000256" key="10">
    <source>
        <dbReference type="ARBA" id="ARBA00022843"/>
    </source>
</evidence>
<evidence type="ECO:0000256" key="6">
    <source>
        <dbReference type="ARBA" id="ARBA00022723"/>
    </source>
</evidence>
<keyword evidence="10" id="KW-0832">Ubl conjugation</keyword>
<feature type="region of interest" description="Disordered" evidence="16">
    <location>
        <begin position="356"/>
        <end position="391"/>
    </location>
</feature>
<keyword evidence="6" id="KW-0479">Metal-binding</keyword>
<dbReference type="FunFam" id="3.30.160.60:FF:000106">
    <property type="entry name" value="B-cell lymphoma/leukemia 11A isoform X2"/>
    <property type="match status" value="1"/>
</dbReference>
<evidence type="ECO:0000256" key="12">
    <source>
        <dbReference type="ARBA" id="ARBA00023125"/>
    </source>
</evidence>
<feature type="domain" description="C2H2-type" evidence="17">
    <location>
        <begin position="940"/>
        <end position="967"/>
    </location>
</feature>
<keyword evidence="2" id="KW-0488">Methylation</keyword>
<feature type="compositionally biased region" description="Polar residues" evidence="16">
    <location>
        <begin position="412"/>
        <end position="426"/>
    </location>
</feature>
<sequence length="1054" mass="112372">MGQGVILTIAGLTMTERSGFKSQPDAPDVVSHRCFPTFPPRKFRADSTGSRQCGLPVHGLLLARRDAPSISGAVLRGVRGFDSRVQWDVNSLHFCSSVKRSTELDSRVQWEVNTLFISGAVLRGVRGSIPGYKPSNYVCSTCKQRLYSAWRLVQHVQNTHGVKIYVESSPSASSTGSGSSSSPCTTSSLSNPKNGSNANNNHSSSSSSCSGSSSSSSLGCANPPGSGAPTTPVVTPLSLPQPGIPSRLSHHQSLHPPPTSLVDAHHSLHSQNPFGVGGLLRMPLGDRSHHQFPPTSMAAPLTNHLAHHHVAGNGPASGLFTRPSSHHDHHFRMEQLVSEQFRHHGLGLAAAVAAAAGGVPPPHPPFHTPSTERTIPTTSSASRPPVPPAPALALSLEPQLDFYSQRLRQLAGTTSPGAANGNSSPSPRKPILTPPFASPGGALPSSATTPLHNNNNNTTTSNNNNRPECLSSPEKRSPDPVNISASLTVTPRSASTPPNNLKPKDFSSRGQSEANSNTERIRSCEFCGKKFRFQSNLVVHRRTHTGEKPYKCSVCNHACTQSSKLKRHMKIHHRGNGGAGGEAGTTTNNTNTVGSTNSTPDNISNLGSVETLDDEMDDDEEEEDDEEDEEDEMELEEEEGDDDDDDDLGGDAPEDLTTKSASSPPPNNHGETNNKTSTPRPTPTPTPLEKIASSGSLVGELMDKFGLSNIQQYNEAYKQALQESVVGSHHLHINIKDDPIYRSPLINDNNNGGKISSPMSKSLENGIMDKSAAAMRFREEFAKNMIAAGQPPLDLIGGPHGLFGVGSTFDNPFDAANKRLKLDMENHHHSNHHSTPLGRGSTPGSDRDGLYAGLWIPAMAAAAHHRDSIFGNDTASAMDLLSSRSSKCMENALLKATGNGGSKAGPSASSLAAAAAAALNLGLSAPGNQLSIKKESRRNDTCEYCGKVFKNCSNLTVHRRSHTGEKPYKCELCSYACAQSSKLTRHMKTHGRLGKDVYRCRFCEMPFSVPSTLEKHMRKCVVNQNSKAGGGHILPALISEDTGDSSTSASKETT</sequence>
<dbReference type="InterPro" id="IPR036236">
    <property type="entry name" value="Znf_C2H2_sf"/>
</dbReference>
<evidence type="ECO:0000256" key="1">
    <source>
        <dbReference type="ARBA" id="ARBA00004123"/>
    </source>
</evidence>
<feature type="compositionally biased region" description="Low complexity" evidence="16">
    <location>
        <begin position="168"/>
        <end position="217"/>
    </location>
</feature>
<dbReference type="AlphaFoldDB" id="A0A7R9IC82"/>
<feature type="compositionally biased region" description="Polar residues" evidence="16">
    <location>
        <begin position="483"/>
        <end position="499"/>
    </location>
</feature>
<evidence type="ECO:0000256" key="7">
    <source>
        <dbReference type="ARBA" id="ARBA00022737"/>
    </source>
</evidence>
<dbReference type="EMBL" id="OE000904">
    <property type="protein sequence ID" value="CAD7455417.1"/>
    <property type="molecule type" value="Genomic_DNA"/>
</dbReference>
<evidence type="ECO:0000256" key="15">
    <source>
        <dbReference type="PROSITE-ProRule" id="PRU00042"/>
    </source>
</evidence>
<evidence type="ECO:0000256" key="9">
    <source>
        <dbReference type="ARBA" id="ARBA00022833"/>
    </source>
</evidence>
<keyword evidence="9" id="KW-0862">Zinc</keyword>
<evidence type="ECO:0000256" key="16">
    <source>
        <dbReference type="SAM" id="MobiDB-lite"/>
    </source>
</evidence>
<feature type="region of interest" description="Disordered" evidence="16">
    <location>
        <begin position="308"/>
        <end position="327"/>
    </location>
</feature>
<feature type="domain" description="C2H2-type" evidence="17">
    <location>
        <begin position="522"/>
        <end position="549"/>
    </location>
</feature>
<dbReference type="InterPro" id="IPR013087">
    <property type="entry name" value="Znf_C2H2_type"/>
</dbReference>
<evidence type="ECO:0000256" key="14">
    <source>
        <dbReference type="ARBA" id="ARBA00023242"/>
    </source>
</evidence>
<evidence type="ECO:0000256" key="8">
    <source>
        <dbReference type="ARBA" id="ARBA00022771"/>
    </source>
</evidence>
<keyword evidence="3" id="KW-0678">Repressor</keyword>
<keyword evidence="13" id="KW-0804">Transcription</keyword>
<feature type="region of interest" description="Disordered" evidence="16">
    <location>
        <begin position="412"/>
        <end position="519"/>
    </location>
</feature>
<dbReference type="GO" id="GO:0000978">
    <property type="term" value="F:RNA polymerase II cis-regulatory region sequence-specific DNA binding"/>
    <property type="evidence" value="ECO:0007669"/>
    <property type="project" value="TreeGrafter"/>
</dbReference>
<feature type="compositionally biased region" description="Polar residues" evidence="16">
    <location>
        <begin position="508"/>
        <end position="518"/>
    </location>
</feature>
<dbReference type="GO" id="GO:0006357">
    <property type="term" value="P:regulation of transcription by RNA polymerase II"/>
    <property type="evidence" value="ECO:0007669"/>
    <property type="project" value="TreeGrafter"/>
</dbReference>
<dbReference type="PROSITE" id="PS50157">
    <property type="entry name" value="ZINC_FINGER_C2H2_2"/>
    <property type="match status" value="5"/>
</dbReference>
<name>A0A7R9IC82_9NEOP</name>
<keyword evidence="8 15" id="KW-0863">Zinc-finger</keyword>
<comment type="subcellular location">
    <subcellularLocation>
        <location evidence="1">Nucleus</location>
    </subcellularLocation>
</comment>
<keyword evidence="7" id="KW-0677">Repeat</keyword>
<dbReference type="GO" id="GO:0003700">
    <property type="term" value="F:DNA-binding transcription factor activity"/>
    <property type="evidence" value="ECO:0007669"/>
    <property type="project" value="TreeGrafter"/>
</dbReference>
<feature type="region of interest" description="Disordered" evidence="16">
    <location>
        <begin position="168"/>
        <end position="269"/>
    </location>
</feature>
<dbReference type="Pfam" id="PF00096">
    <property type="entry name" value="zf-C2H2"/>
    <property type="match status" value="5"/>
</dbReference>
<feature type="compositionally biased region" description="Polar residues" evidence="16">
    <location>
        <begin position="1044"/>
        <end position="1054"/>
    </location>
</feature>
<dbReference type="FunFam" id="3.30.160.60:FF:000046">
    <property type="entry name" value="Putative B-cell lymphoma/leukemia 11A"/>
    <property type="match status" value="1"/>
</dbReference>
<keyword evidence="12" id="KW-0238">DNA-binding</keyword>
<dbReference type="SMART" id="SM00355">
    <property type="entry name" value="ZnF_C2H2"/>
    <property type="match status" value="6"/>
</dbReference>
<dbReference type="FunFam" id="3.30.160.60:FF:001175">
    <property type="entry name" value="Zinc finger, C2H2 type"/>
    <property type="match status" value="1"/>
</dbReference>
<dbReference type="FunFam" id="3.30.160.60:FF:000037">
    <property type="entry name" value="B-cell lymphoma/leukemia 11A isoform X1"/>
    <property type="match status" value="1"/>
</dbReference>
<proteinExistence type="predicted"/>
<feature type="compositionally biased region" description="Low complexity" evidence="16">
    <location>
        <begin position="453"/>
        <end position="465"/>
    </location>
</feature>
<reference evidence="18" key="1">
    <citation type="submission" date="2020-11" db="EMBL/GenBank/DDBJ databases">
        <authorList>
            <person name="Tran Van P."/>
        </authorList>
    </citation>
    <scope>NUCLEOTIDE SEQUENCE</scope>
</reference>
<dbReference type="Gene3D" id="3.30.160.60">
    <property type="entry name" value="Classic Zinc Finger"/>
    <property type="match status" value="4"/>
</dbReference>
<keyword evidence="5" id="KW-0597">Phosphoprotein</keyword>
<evidence type="ECO:0000256" key="5">
    <source>
        <dbReference type="ARBA" id="ARBA00022553"/>
    </source>
</evidence>
<evidence type="ECO:0000313" key="18">
    <source>
        <dbReference type="EMBL" id="CAD7455417.1"/>
    </source>
</evidence>